<evidence type="ECO:0000313" key="5">
    <source>
        <dbReference type="Proteomes" id="UP000230972"/>
    </source>
</evidence>
<reference evidence="5" key="1">
    <citation type="submission" date="2017-09" db="EMBL/GenBank/DDBJ databases">
        <title>Depth-based differentiation of microbial function through sediment-hosted aquifers and enrichment of novel symbionts in the deep terrestrial subsurface.</title>
        <authorList>
            <person name="Probst A.J."/>
            <person name="Ladd B."/>
            <person name="Jarett J.K."/>
            <person name="Geller-Mcgrath D.E."/>
            <person name="Sieber C.M.K."/>
            <person name="Emerson J.B."/>
            <person name="Anantharaman K."/>
            <person name="Thomas B.C."/>
            <person name="Malmstrom R."/>
            <person name="Stieglmeier M."/>
            <person name="Klingl A."/>
            <person name="Woyke T."/>
            <person name="Ryan C.M."/>
            <person name="Banfield J.F."/>
        </authorList>
    </citation>
    <scope>NUCLEOTIDE SEQUENCE [LARGE SCALE GENOMIC DNA]</scope>
</reference>
<dbReference type="InterPro" id="IPR051052">
    <property type="entry name" value="Diverse_substrate_MTase"/>
</dbReference>
<keyword evidence="2" id="KW-0808">Transferase</keyword>
<dbReference type="InterPro" id="IPR029063">
    <property type="entry name" value="SAM-dependent_MTases_sf"/>
</dbReference>
<dbReference type="GO" id="GO:0008168">
    <property type="term" value="F:methyltransferase activity"/>
    <property type="evidence" value="ECO:0007669"/>
    <property type="project" value="UniProtKB-KW"/>
</dbReference>
<dbReference type="PANTHER" id="PTHR44942">
    <property type="entry name" value="METHYLTRANSF_11 DOMAIN-CONTAINING PROTEIN"/>
    <property type="match status" value="1"/>
</dbReference>
<dbReference type="PANTHER" id="PTHR44942:SF4">
    <property type="entry name" value="METHYLTRANSFERASE TYPE 11 DOMAIN-CONTAINING PROTEIN"/>
    <property type="match status" value="1"/>
</dbReference>
<dbReference type="SUPFAM" id="SSF53335">
    <property type="entry name" value="S-adenosyl-L-methionine-dependent methyltransferases"/>
    <property type="match status" value="1"/>
</dbReference>
<sequence>MDYELEVIDKAVKLLPTDKKGIAIDLGCGTGRDTLHFCKNFYKVIGYDFSSSMIKIANKNCKKIDAKNVLLVQKDIENNGLSEIKNNSISFVNAGFGMGSFMTSSPL</sequence>
<dbReference type="Gene3D" id="3.40.50.150">
    <property type="entry name" value="Vaccinia Virus protein VP39"/>
    <property type="match status" value="1"/>
</dbReference>
<dbReference type="Pfam" id="PF13649">
    <property type="entry name" value="Methyltransf_25"/>
    <property type="match status" value="1"/>
</dbReference>
<dbReference type="EMBL" id="PEWC01000014">
    <property type="protein sequence ID" value="PIU71943.1"/>
    <property type="molecule type" value="Genomic_DNA"/>
</dbReference>
<dbReference type="AlphaFoldDB" id="A0A2M7AQL0"/>
<proteinExistence type="predicted"/>
<evidence type="ECO:0000256" key="2">
    <source>
        <dbReference type="ARBA" id="ARBA00022679"/>
    </source>
</evidence>
<dbReference type="InterPro" id="IPR041698">
    <property type="entry name" value="Methyltransf_25"/>
</dbReference>
<organism evidence="4 5">
    <name type="scientific">Candidatus Woesebacteria bacterium CG06_land_8_20_14_3_00_39_27</name>
    <dbReference type="NCBI Taxonomy" id="1975057"/>
    <lineage>
        <taxon>Bacteria</taxon>
        <taxon>Candidatus Woeseibacteriota</taxon>
    </lineage>
</organism>
<evidence type="ECO:0000259" key="3">
    <source>
        <dbReference type="Pfam" id="PF13649"/>
    </source>
</evidence>
<keyword evidence="1" id="KW-0489">Methyltransferase</keyword>
<accession>A0A2M7AQL0</accession>
<dbReference type="CDD" id="cd02440">
    <property type="entry name" value="AdoMet_MTases"/>
    <property type="match status" value="1"/>
</dbReference>
<comment type="caution">
    <text evidence="4">The sequence shown here is derived from an EMBL/GenBank/DDBJ whole genome shotgun (WGS) entry which is preliminary data.</text>
</comment>
<evidence type="ECO:0000256" key="1">
    <source>
        <dbReference type="ARBA" id="ARBA00022603"/>
    </source>
</evidence>
<dbReference type="Proteomes" id="UP000230972">
    <property type="component" value="Unassembled WGS sequence"/>
</dbReference>
<protein>
    <recommendedName>
        <fullName evidence="3">Methyltransferase domain-containing protein</fullName>
    </recommendedName>
</protein>
<feature type="domain" description="Methyltransferase" evidence="3">
    <location>
        <begin position="24"/>
        <end position="92"/>
    </location>
</feature>
<gene>
    <name evidence="4" type="ORF">COS80_00545</name>
</gene>
<name>A0A2M7AQL0_9BACT</name>
<evidence type="ECO:0000313" key="4">
    <source>
        <dbReference type="EMBL" id="PIU71943.1"/>
    </source>
</evidence>
<dbReference type="GO" id="GO:0032259">
    <property type="term" value="P:methylation"/>
    <property type="evidence" value="ECO:0007669"/>
    <property type="project" value="UniProtKB-KW"/>
</dbReference>